<keyword evidence="3" id="KW-1185">Reference proteome</keyword>
<dbReference type="AlphaFoldDB" id="A0A4Q2KP69"/>
<dbReference type="GO" id="GO:0016747">
    <property type="term" value="F:acyltransferase activity, transferring groups other than amino-acyl groups"/>
    <property type="evidence" value="ECO:0007669"/>
    <property type="project" value="InterPro"/>
</dbReference>
<sequence>MVQEPQQARWRNMMPADLPAVVQIAACVHLDYPEGEHVFAERLALFPEGCRMLLDGDTTRGYLVSHPWTRKVPPALDTLLGKLPGFPDTYYIHDLALMPQARGRGLAIEAVTAAFTTAKTGGFATLSLVAVGDSKEFWRTQGFAVVRDADVERSLASYGGSAHYMERAI</sequence>
<evidence type="ECO:0000313" key="3">
    <source>
        <dbReference type="Proteomes" id="UP000293623"/>
    </source>
</evidence>
<dbReference type="Pfam" id="PF00583">
    <property type="entry name" value="Acetyltransf_1"/>
    <property type="match status" value="1"/>
</dbReference>
<dbReference type="EMBL" id="SDPV01000001">
    <property type="protein sequence ID" value="RXZ66379.1"/>
    <property type="molecule type" value="Genomic_DNA"/>
</dbReference>
<protein>
    <submittedName>
        <fullName evidence="2">GNAT family N-acetyltransferase</fullName>
    </submittedName>
</protein>
<comment type="caution">
    <text evidence="2">The sequence shown here is derived from an EMBL/GenBank/DDBJ whole genome shotgun (WGS) entry which is preliminary data.</text>
</comment>
<feature type="domain" description="N-acetyltransferase" evidence="1">
    <location>
        <begin position="8"/>
        <end position="169"/>
    </location>
</feature>
<evidence type="ECO:0000259" key="1">
    <source>
        <dbReference type="PROSITE" id="PS51186"/>
    </source>
</evidence>
<dbReference type="Gene3D" id="3.40.630.30">
    <property type="match status" value="1"/>
</dbReference>
<dbReference type="SUPFAM" id="SSF55729">
    <property type="entry name" value="Acyl-CoA N-acyltransferases (Nat)"/>
    <property type="match status" value="1"/>
</dbReference>
<dbReference type="InterPro" id="IPR000182">
    <property type="entry name" value="GNAT_dom"/>
</dbReference>
<reference evidence="2 3" key="1">
    <citation type="submission" date="2019-01" db="EMBL/GenBank/DDBJ databases">
        <title>Altererythrobacter rhizovicinus sp. nov., isolated from the rhizosphere soil of Haloxylon ammodendron.</title>
        <authorList>
            <person name="Li H.-P."/>
            <person name="Gou J.-Y."/>
            <person name="Yao D."/>
            <person name="Han Q.-Q."/>
            <person name="Shao K.-Z."/>
            <person name="Zhao Q."/>
            <person name="Zhang J.-L."/>
        </authorList>
    </citation>
    <scope>NUCLEOTIDE SEQUENCE [LARGE SCALE GENOMIC DNA]</scope>
    <source>
        <strain evidence="2 3">AY-3R</strain>
    </source>
</reference>
<gene>
    <name evidence="2" type="ORF">ETX26_06730</name>
</gene>
<accession>A0A4Q2KP69</accession>
<dbReference type="InterPro" id="IPR016181">
    <property type="entry name" value="Acyl_CoA_acyltransferase"/>
</dbReference>
<dbReference type="OrthoDB" id="359414at2"/>
<dbReference type="Proteomes" id="UP000293623">
    <property type="component" value="Unassembled WGS sequence"/>
</dbReference>
<proteinExistence type="predicted"/>
<name>A0A4Q2KP69_9SPHN</name>
<dbReference type="CDD" id="cd04301">
    <property type="entry name" value="NAT_SF"/>
    <property type="match status" value="1"/>
</dbReference>
<dbReference type="PROSITE" id="PS51186">
    <property type="entry name" value="GNAT"/>
    <property type="match status" value="1"/>
</dbReference>
<keyword evidence="2" id="KW-0808">Transferase</keyword>
<evidence type="ECO:0000313" key="2">
    <source>
        <dbReference type="EMBL" id="RXZ66379.1"/>
    </source>
</evidence>
<organism evidence="2 3">
    <name type="scientific">Pelagerythrobacter rhizovicinus</name>
    <dbReference type="NCBI Taxonomy" id="2268576"/>
    <lineage>
        <taxon>Bacteria</taxon>
        <taxon>Pseudomonadati</taxon>
        <taxon>Pseudomonadota</taxon>
        <taxon>Alphaproteobacteria</taxon>
        <taxon>Sphingomonadales</taxon>
        <taxon>Erythrobacteraceae</taxon>
        <taxon>Pelagerythrobacter</taxon>
    </lineage>
</organism>